<evidence type="ECO:0000256" key="1">
    <source>
        <dbReference type="SAM" id="MobiDB-lite"/>
    </source>
</evidence>
<feature type="region of interest" description="Disordered" evidence="1">
    <location>
        <begin position="70"/>
        <end position="113"/>
    </location>
</feature>
<name>A0ABS7QKI1_9ACTN</name>
<dbReference type="RefSeq" id="WP_222972783.1">
    <property type="nucleotide sequence ID" value="NZ_JAINVZ010000001.1"/>
</dbReference>
<comment type="caution">
    <text evidence="2">The sequence shown here is derived from an EMBL/GenBank/DDBJ whole genome shotgun (WGS) entry which is preliminary data.</text>
</comment>
<feature type="compositionally biased region" description="Basic and acidic residues" evidence="1">
    <location>
        <begin position="70"/>
        <end position="79"/>
    </location>
</feature>
<organism evidence="2 3">
    <name type="scientific">Streptantibioticus parmotrematis</name>
    <dbReference type="NCBI Taxonomy" id="2873249"/>
    <lineage>
        <taxon>Bacteria</taxon>
        <taxon>Bacillati</taxon>
        <taxon>Actinomycetota</taxon>
        <taxon>Actinomycetes</taxon>
        <taxon>Kitasatosporales</taxon>
        <taxon>Streptomycetaceae</taxon>
        <taxon>Streptantibioticus</taxon>
    </lineage>
</organism>
<gene>
    <name evidence="2" type="ORF">K7472_00175</name>
</gene>
<reference evidence="2 3" key="1">
    <citation type="submission" date="2021-08" db="EMBL/GenBank/DDBJ databases">
        <title>Streptomyces sp. PTM05 isolated from lichen.</title>
        <authorList>
            <person name="Somphong A."/>
            <person name="Phongsopitanun W."/>
            <person name="Tanasupawat S."/>
        </authorList>
    </citation>
    <scope>NUCLEOTIDE SEQUENCE [LARGE SCALE GENOMIC DNA]</scope>
    <source>
        <strain evidence="2 3">Ptm05</strain>
    </source>
</reference>
<protein>
    <recommendedName>
        <fullName evidence="4">Toxin-antitoxin system HicB family antitoxin</fullName>
    </recommendedName>
</protein>
<dbReference type="Proteomes" id="UP001198565">
    <property type="component" value="Unassembled WGS sequence"/>
</dbReference>
<sequence>MAKTQLNVRVDETTAQAARARAGERGISVNRYIEELVREDQAESGRTFVEAAADFMKQYESVFVEEFGTERTGRAERHPNAFPEMADPDAPGGQDTARRSRGTGGPTAGGTSA</sequence>
<evidence type="ECO:0000313" key="2">
    <source>
        <dbReference type="EMBL" id="MBY8883261.1"/>
    </source>
</evidence>
<keyword evidence="3" id="KW-1185">Reference proteome</keyword>
<accession>A0ABS7QKI1</accession>
<feature type="compositionally biased region" description="Gly residues" evidence="1">
    <location>
        <begin position="102"/>
        <end position="113"/>
    </location>
</feature>
<evidence type="ECO:0008006" key="4">
    <source>
        <dbReference type="Google" id="ProtNLM"/>
    </source>
</evidence>
<dbReference type="EMBL" id="JAINVZ010000001">
    <property type="protein sequence ID" value="MBY8883261.1"/>
    <property type="molecule type" value="Genomic_DNA"/>
</dbReference>
<evidence type="ECO:0000313" key="3">
    <source>
        <dbReference type="Proteomes" id="UP001198565"/>
    </source>
</evidence>
<proteinExistence type="predicted"/>